<reference evidence="1" key="1">
    <citation type="submission" date="2024-12" db="EMBL/GenBank/DDBJ databases">
        <title>Comparative genomics and development of molecular markers within Purpureocillium lilacinum and among Purpureocillium species.</title>
        <authorList>
            <person name="Yeh Z.-Y."/>
            <person name="Ni N.-T."/>
            <person name="Lo P.-H."/>
            <person name="Mushyakhwo K."/>
            <person name="Lin C.-F."/>
            <person name="Nai Y.-S."/>
        </authorList>
    </citation>
    <scope>NUCLEOTIDE SEQUENCE</scope>
    <source>
        <strain evidence="1">NCHU-NPUST-175</strain>
    </source>
</reference>
<evidence type="ECO:0000313" key="2">
    <source>
        <dbReference type="Proteomes" id="UP001638806"/>
    </source>
</evidence>
<evidence type="ECO:0000313" key="1">
    <source>
        <dbReference type="EMBL" id="KAL3963021.1"/>
    </source>
</evidence>
<proteinExistence type="predicted"/>
<comment type="caution">
    <text evidence="1">The sequence shown here is derived from an EMBL/GenBank/DDBJ whole genome shotgun (WGS) entry which is preliminary data.</text>
</comment>
<dbReference type="Proteomes" id="UP001638806">
    <property type="component" value="Unassembled WGS sequence"/>
</dbReference>
<name>A0ACC4E3H7_PURLI</name>
<gene>
    <name evidence="1" type="ORF">ACCO45_004544</name>
</gene>
<sequence length="268" mass="29899">MALFDSLLGIRGPILWYHGKERPERCVVCGSDSRVEDTVGQSDERFHLPLGKMIFLRVDQSKNRGYELFTPLGESFIKALSCCLPLESLLQAAQIVCLVQKVVYGSQFLQYEHDTETKYGGVAFHFTQSTVDFLCNSQVSRRRVECQCRECRRGNKSLDYIGYRSGGAYSAAALTATHIRLVVRDGALSTCTGIRSCAWRTGRIGAAVGRKRPFAADKRGTWAILHQQPIQHRCLIATTGVIFAYAVFDSLVIACDVDVCAKHHLRDT</sequence>
<keyword evidence="2" id="KW-1185">Reference proteome</keyword>
<dbReference type="EMBL" id="JBGNUJ010000003">
    <property type="protein sequence ID" value="KAL3963021.1"/>
    <property type="molecule type" value="Genomic_DNA"/>
</dbReference>
<accession>A0ACC4E3H7</accession>
<protein>
    <submittedName>
        <fullName evidence="1">Uncharacterized protein</fullName>
    </submittedName>
</protein>
<organism evidence="1 2">
    <name type="scientific">Purpureocillium lilacinum</name>
    <name type="common">Paecilomyces lilacinus</name>
    <dbReference type="NCBI Taxonomy" id="33203"/>
    <lineage>
        <taxon>Eukaryota</taxon>
        <taxon>Fungi</taxon>
        <taxon>Dikarya</taxon>
        <taxon>Ascomycota</taxon>
        <taxon>Pezizomycotina</taxon>
        <taxon>Sordariomycetes</taxon>
        <taxon>Hypocreomycetidae</taxon>
        <taxon>Hypocreales</taxon>
        <taxon>Ophiocordycipitaceae</taxon>
        <taxon>Purpureocillium</taxon>
    </lineage>
</organism>